<keyword evidence="3" id="KW-1185">Reference proteome</keyword>
<feature type="region of interest" description="Disordered" evidence="1">
    <location>
        <begin position="305"/>
        <end position="374"/>
    </location>
</feature>
<evidence type="ECO:0000313" key="3">
    <source>
        <dbReference type="Proteomes" id="UP001596220"/>
    </source>
</evidence>
<reference evidence="3" key="1">
    <citation type="journal article" date="2019" name="Int. J. Syst. Evol. Microbiol.">
        <title>The Global Catalogue of Microorganisms (GCM) 10K type strain sequencing project: providing services to taxonomists for standard genome sequencing and annotation.</title>
        <authorList>
            <consortium name="The Broad Institute Genomics Platform"/>
            <consortium name="The Broad Institute Genome Sequencing Center for Infectious Disease"/>
            <person name="Wu L."/>
            <person name="Ma J."/>
        </authorList>
    </citation>
    <scope>NUCLEOTIDE SEQUENCE [LARGE SCALE GENOMIC DNA]</scope>
    <source>
        <strain evidence="3">CGMCC 4.7246</strain>
    </source>
</reference>
<accession>A0ABW1NXU4</accession>
<dbReference type="RefSeq" id="WP_380632371.1">
    <property type="nucleotide sequence ID" value="NZ_JBHSQO010000002.1"/>
</dbReference>
<protein>
    <recommendedName>
        <fullName evidence="4">HNH endonuclease</fullName>
    </recommendedName>
</protein>
<name>A0ABW1NXU4_9PSEU</name>
<feature type="compositionally biased region" description="Basic and acidic residues" evidence="1">
    <location>
        <begin position="362"/>
        <end position="374"/>
    </location>
</feature>
<gene>
    <name evidence="2" type="ORF">ACFP3R_02800</name>
</gene>
<sequence>MPHDRTTPEEAVPLPLRATRAAAPAQARPGPVGVPGFLALQRAAGNRATALAVQRAADPKEGLWSADTDRLMAAKKTHTWKDQAWDGERVSFNTGFKEKLINEKWRDSKVLMTDRSHKREAVRTFHDEPHLGNWVPLTAFQIDHILPWDTIKSSLWDIAHWAEKNGKEIKSWKGRIEEEERGTKFEELFLNTEKDGWHPTLFAARMYYHNVENLQPMEGSLNAAKGASRKDAFEEYADKISKVGENQLVLEQRLTRYYLTLLHQVQTIGHHGGGNYDRETWGKLEHLLKTMSDTADELGAFHTEVRSGSDTATPKSKMRIREPIDTPSTPQQLRRTLRPPSPDAAAALGENDELNTAFYGHSDSEERESSSESD</sequence>
<proteinExistence type="predicted"/>
<dbReference type="Proteomes" id="UP001596220">
    <property type="component" value="Unassembled WGS sequence"/>
</dbReference>
<dbReference type="EMBL" id="JBHSQO010000002">
    <property type="protein sequence ID" value="MFC6088189.1"/>
    <property type="molecule type" value="Genomic_DNA"/>
</dbReference>
<evidence type="ECO:0000313" key="2">
    <source>
        <dbReference type="EMBL" id="MFC6088189.1"/>
    </source>
</evidence>
<evidence type="ECO:0000256" key="1">
    <source>
        <dbReference type="SAM" id="MobiDB-lite"/>
    </source>
</evidence>
<organism evidence="2 3">
    <name type="scientific">Saccharothrix lopnurensis</name>
    <dbReference type="NCBI Taxonomy" id="1670621"/>
    <lineage>
        <taxon>Bacteria</taxon>
        <taxon>Bacillati</taxon>
        <taxon>Actinomycetota</taxon>
        <taxon>Actinomycetes</taxon>
        <taxon>Pseudonocardiales</taxon>
        <taxon>Pseudonocardiaceae</taxon>
        <taxon>Saccharothrix</taxon>
    </lineage>
</organism>
<evidence type="ECO:0008006" key="4">
    <source>
        <dbReference type="Google" id="ProtNLM"/>
    </source>
</evidence>
<comment type="caution">
    <text evidence="2">The sequence shown here is derived from an EMBL/GenBank/DDBJ whole genome shotgun (WGS) entry which is preliminary data.</text>
</comment>